<keyword evidence="1" id="KW-0812">Transmembrane</keyword>
<proteinExistence type="predicted"/>
<dbReference type="GO" id="GO:0000271">
    <property type="term" value="P:polysaccharide biosynthetic process"/>
    <property type="evidence" value="ECO:0007669"/>
    <property type="project" value="TreeGrafter"/>
</dbReference>
<dbReference type="Pfam" id="PF19040">
    <property type="entry name" value="SGNH"/>
    <property type="match status" value="1"/>
</dbReference>
<evidence type="ECO:0000256" key="1">
    <source>
        <dbReference type="SAM" id="Phobius"/>
    </source>
</evidence>
<sequence>TPLLCHPFIQLLGDASYALYLLHWPVVCVLKDREVDDTSYLITAMAACICLSIIAHLTYEKWYLSLSERSTIALVVTLYLASFALIVHSSTRKPTALVTNGEFDPAEALNRWEPGVSTNFSDDQARQMNKLMGRQLAESLTLPDCTPRPDVEKNDRFKFCYFPEGRGSYSFLIIGNSYALSPGKLVLKDFKKHYSKISIRAVPHCEPLIETKHHMCKNLPLAHKKFLEDTEREQPDVLFISARYENPGVEITGNVSTDPLYLYMFDKLRSYEKIVKKKVFILSSFPQLIAPSEVEKRRRKLGLPVEGFMTEAIKQDDEPMRIRIAELAKKCEKCVVYDIRHRHLNDRGEFQTVDPSTKLRYFEDSVHYTSVGIKVIEPVFTKMSKEFDHLMKAKYPDNIFELNN</sequence>
<organism evidence="3 4">
    <name type="scientific">Pristionchus mayeri</name>
    <dbReference type="NCBI Taxonomy" id="1317129"/>
    <lineage>
        <taxon>Eukaryota</taxon>
        <taxon>Metazoa</taxon>
        <taxon>Ecdysozoa</taxon>
        <taxon>Nematoda</taxon>
        <taxon>Chromadorea</taxon>
        <taxon>Rhabditida</taxon>
        <taxon>Rhabditina</taxon>
        <taxon>Diplogasteromorpha</taxon>
        <taxon>Diplogasteroidea</taxon>
        <taxon>Neodiplogasteridae</taxon>
        <taxon>Pristionchus</taxon>
    </lineage>
</organism>
<evidence type="ECO:0000259" key="2">
    <source>
        <dbReference type="Pfam" id="PF19040"/>
    </source>
</evidence>
<dbReference type="Proteomes" id="UP001328107">
    <property type="component" value="Unassembled WGS sequence"/>
</dbReference>
<dbReference type="PANTHER" id="PTHR23028:SF127">
    <property type="entry name" value="ACYL_TRANSF_3 DOMAIN-CONTAINING PROTEIN-RELATED"/>
    <property type="match status" value="1"/>
</dbReference>
<gene>
    <name evidence="3" type="ORF">PMAYCL1PPCAC_09729</name>
</gene>
<keyword evidence="1" id="KW-1133">Transmembrane helix</keyword>
<comment type="caution">
    <text evidence="3">The sequence shown here is derived from an EMBL/GenBank/DDBJ whole genome shotgun (WGS) entry which is preliminary data.</text>
</comment>
<dbReference type="AlphaFoldDB" id="A0AAN4ZGJ3"/>
<dbReference type="PANTHER" id="PTHR23028">
    <property type="entry name" value="ACETYLTRANSFERASE"/>
    <property type="match status" value="1"/>
</dbReference>
<feature type="domain" description="SGNH" evidence="2">
    <location>
        <begin position="154"/>
        <end position="381"/>
    </location>
</feature>
<dbReference type="EMBL" id="BTRK01000002">
    <property type="protein sequence ID" value="GMR39534.1"/>
    <property type="molecule type" value="Genomic_DNA"/>
</dbReference>
<dbReference type="InterPro" id="IPR043968">
    <property type="entry name" value="SGNH"/>
</dbReference>
<feature type="non-terminal residue" evidence="3">
    <location>
        <position position="1"/>
    </location>
</feature>
<dbReference type="InterPro" id="IPR050879">
    <property type="entry name" value="Acyltransferase_3"/>
</dbReference>
<reference evidence="4" key="1">
    <citation type="submission" date="2022-10" db="EMBL/GenBank/DDBJ databases">
        <title>Genome assembly of Pristionchus species.</title>
        <authorList>
            <person name="Yoshida K."/>
            <person name="Sommer R.J."/>
        </authorList>
    </citation>
    <scope>NUCLEOTIDE SEQUENCE [LARGE SCALE GENOMIC DNA]</scope>
    <source>
        <strain evidence="4">RS5460</strain>
    </source>
</reference>
<accession>A0AAN4ZGJ3</accession>
<keyword evidence="4" id="KW-1185">Reference proteome</keyword>
<dbReference type="GO" id="GO:0016020">
    <property type="term" value="C:membrane"/>
    <property type="evidence" value="ECO:0007669"/>
    <property type="project" value="TreeGrafter"/>
</dbReference>
<evidence type="ECO:0000313" key="3">
    <source>
        <dbReference type="EMBL" id="GMR39534.1"/>
    </source>
</evidence>
<evidence type="ECO:0000313" key="4">
    <source>
        <dbReference type="Proteomes" id="UP001328107"/>
    </source>
</evidence>
<name>A0AAN4ZGJ3_9BILA</name>
<protein>
    <recommendedName>
        <fullName evidence="2">SGNH domain-containing protein</fullName>
    </recommendedName>
</protein>
<feature type="transmembrane region" description="Helical" evidence="1">
    <location>
        <begin position="71"/>
        <end position="90"/>
    </location>
</feature>
<keyword evidence="1" id="KW-0472">Membrane</keyword>
<feature type="transmembrane region" description="Helical" evidence="1">
    <location>
        <begin position="40"/>
        <end position="59"/>
    </location>
</feature>